<dbReference type="GO" id="GO:0003677">
    <property type="term" value="F:DNA binding"/>
    <property type="evidence" value="ECO:0007669"/>
    <property type="project" value="InterPro"/>
</dbReference>
<dbReference type="SUPFAM" id="SSF53098">
    <property type="entry name" value="Ribonuclease H-like"/>
    <property type="match status" value="1"/>
</dbReference>
<evidence type="ECO:0000313" key="3">
    <source>
        <dbReference type="EMBL" id="KAK1357249.1"/>
    </source>
</evidence>
<protein>
    <submittedName>
        <fullName evidence="3">Fatty oxidation complex alpha subunit</fullName>
    </submittedName>
</protein>
<evidence type="ECO:0000259" key="1">
    <source>
        <dbReference type="Pfam" id="PF05699"/>
    </source>
</evidence>
<dbReference type="InterPro" id="IPR025525">
    <property type="entry name" value="hAT-like_transposase_RNase-H"/>
</dbReference>
<reference evidence="3" key="1">
    <citation type="submission" date="2023-02" db="EMBL/GenBank/DDBJ databases">
        <title>Genome of toxic invasive species Heracleum sosnowskyi carries increased number of genes despite the absence of recent whole-genome duplications.</title>
        <authorList>
            <person name="Schelkunov M."/>
            <person name="Shtratnikova V."/>
            <person name="Makarenko M."/>
            <person name="Klepikova A."/>
            <person name="Omelchenko D."/>
            <person name="Novikova G."/>
            <person name="Obukhova E."/>
            <person name="Bogdanov V."/>
            <person name="Penin A."/>
            <person name="Logacheva M."/>
        </authorList>
    </citation>
    <scope>NUCLEOTIDE SEQUENCE</scope>
    <source>
        <strain evidence="3">Hsosn_3</strain>
        <tissue evidence="3">Leaf</tissue>
    </source>
</reference>
<dbReference type="GO" id="GO:0046983">
    <property type="term" value="F:protein dimerization activity"/>
    <property type="evidence" value="ECO:0007669"/>
    <property type="project" value="InterPro"/>
</dbReference>
<dbReference type="Pfam" id="PF14372">
    <property type="entry name" value="hAT-like_RNase-H"/>
    <property type="match status" value="1"/>
</dbReference>
<organism evidence="3 4">
    <name type="scientific">Heracleum sosnowskyi</name>
    <dbReference type="NCBI Taxonomy" id="360622"/>
    <lineage>
        <taxon>Eukaryota</taxon>
        <taxon>Viridiplantae</taxon>
        <taxon>Streptophyta</taxon>
        <taxon>Embryophyta</taxon>
        <taxon>Tracheophyta</taxon>
        <taxon>Spermatophyta</taxon>
        <taxon>Magnoliopsida</taxon>
        <taxon>eudicotyledons</taxon>
        <taxon>Gunneridae</taxon>
        <taxon>Pentapetalae</taxon>
        <taxon>asterids</taxon>
        <taxon>campanulids</taxon>
        <taxon>Apiales</taxon>
        <taxon>Apiaceae</taxon>
        <taxon>Apioideae</taxon>
        <taxon>apioid superclade</taxon>
        <taxon>Tordylieae</taxon>
        <taxon>Tordyliinae</taxon>
        <taxon>Heracleum</taxon>
    </lineage>
</organism>
<gene>
    <name evidence="3" type="ORF">POM88_050505</name>
</gene>
<evidence type="ECO:0000313" key="4">
    <source>
        <dbReference type="Proteomes" id="UP001237642"/>
    </source>
</evidence>
<dbReference type="AlphaFoldDB" id="A0AAD8GYU1"/>
<dbReference type="PANTHER" id="PTHR23272:SF182">
    <property type="entry name" value="OS09G0381850 PROTEIN"/>
    <property type="match status" value="1"/>
</dbReference>
<dbReference type="PANTHER" id="PTHR23272">
    <property type="entry name" value="BED FINGER-RELATED"/>
    <property type="match status" value="1"/>
</dbReference>
<dbReference type="InterPro" id="IPR008906">
    <property type="entry name" value="HATC_C_dom"/>
</dbReference>
<proteinExistence type="predicted"/>
<accession>A0AAD8GYU1</accession>
<reference evidence="3" key="2">
    <citation type="submission" date="2023-05" db="EMBL/GenBank/DDBJ databases">
        <authorList>
            <person name="Schelkunov M.I."/>
        </authorList>
    </citation>
    <scope>NUCLEOTIDE SEQUENCE</scope>
    <source>
        <strain evidence="3">Hsosn_3</strain>
        <tissue evidence="3">Leaf</tissue>
    </source>
</reference>
<feature type="domain" description="hAT-like transposase RNase-H fold" evidence="2">
    <location>
        <begin position="43"/>
        <end position="129"/>
    </location>
</feature>
<feature type="domain" description="HAT C-terminal dimerisation" evidence="1">
    <location>
        <begin position="185"/>
        <end position="267"/>
    </location>
</feature>
<dbReference type="Pfam" id="PF05699">
    <property type="entry name" value="Dimer_Tnp_hAT"/>
    <property type="match status" value="1"/>
</dbReference>
<comment type="caution">
    <text evidence="3">The sequence shown here is derived from an EMBL/GenBank/DDBJ whole genome shotgun (WGS) entry which is preliminary data.</text>
</comment>
<dbReference type="EMBL" id="JAUIZM010000011">
    <property type="protein sequence ID" value="KAK1357249.1"/>
    <property type="molecule type" value="Genomic_DNA"/>
</dbReference>
<keyword evidence="4" id="KW-1185">Reference proteome</keyword>
<evidence type="ECO:0000259" key="2">
    <source>
        <dbReference type="Pfam" id="PF14372"/>
    </source>
</evidence>
<sequence>MSSGPTGKGKKGKKMSRVEIIPENAEYEENIRSLGDETPSELKMIKHILDKRAVDPNLDIRMMTEAMKEKFDKYWGESNLVISIGAVLDPSFKKILPTFCFPTLYPKEGESAKNLTYLSNILNELYQEYVNADKANKKKEVGESSQLSSSDFDFIKDSSETPQGLNDYESFIRDSDAIQEPLKSELDDYLCETIISSSSKHFDVLSWWKGNSVKYPILSNMAHDILSIPMNTVASESTFSARGRVIEPHRSCLKPQTVEMLLCGADWARELYGLKKINQPQPNQEAVKDIEIDLFPSSVTSKT</sequence>
<dbReference type="Proteomes" id="UP001237642">
    <property type="component" value="Unassembled WGS sequence"/>
</dbReference>
<dbReference type="InterPro" id="IPR012337">
    <property type="entry name" value="RNaseH-like_sf"/>
</dbReference>
<name>A0AAD8GYU1_9APIA</name>